<dbReference type="PANTHER" id="PTHR11804">
    <property type="entry name" value="PROTEASE M3 THIMET OLIGOPEPTIDASE-RELATED"/>
    <property type="match status" value="1"/>
</dbReference>
<dbReference type="GO" id="GO:0006518">
    <property type="term" value="P:peptide metabolic process"/>
    <property type="evidence" value="ECO:0007669"/>
    <property type="project" value="TreeGrafter"/>
</dbReference>
<comment type="cofactor">
    <cofactor evidence="6">
        <name>Zn(2+)</name>
        <dbReference type="ChEBI" id="CHEBI:29105"/>
    </cofactor>
    <text evidence="6">Binds 1 zinc ion.</text>
</comment>
<evidence type="ECO:0000313" key="10">
    <source>
        <dbReference type="Proteomes" id="UP000321629"/>
    </source>
</evidence>
<dbReference type="InterPro" id="IPR042088">
    <property type="entry name" value="OligoPept_F_C"/>
</dbReference>
<comment type="similarity">
    <text evidence="6">Belongs to the peptidase M3 family.</text>
</comment>
<sequence length="574" mass="67281">MQNWDLNVLFKNEQELNSYLDQTKKEVQIFRQTYENKLSTLNNENFLASLQEYENLILKISHILTFAYLNFAQDTTKGSFYAKYENLCKKIEENLLFFELEFCQLDKEKNQKLIEFCKDYAFYLNNLIKHKKHNLSQKEERIILRLSNTGANAFSRLFDETFSALKFKFEGKKLSEEEILSKLYDANKSVRKKAAKSFSKVLKKQNKLLVYIFNMIKTELASICELRSYESPETPRHIKNQISKKSVDALIMAAENSFDLVAKFYNAKKKILGYTKLKDYDRYAPIGKDMSVEFDKAKDIILKAFNGFSPAFYNITNKAFNDGWIDVYPKEFKQSGAFSHSSTPLSHPYILLNYTNQRRDLFTLAHELGHSIHQQLSYKVSFLNQDTPLTTAETASVFAEMLIFDYIKDNLNKEELLSLYAAKIEDIFATLYRQINFTTFERRFHATQGELSAEELSKIWIEESQKMFKDSVELSKNYALWYSYIPHFIHSPFYCYAYAYAQLLVLALYGLYKSKKCENFVELYIEFLSSGGSKSPKELVSMFGFDIESDEFWNIGLEQVKILVDEFLRLSDDR</sequence>
<feature type="domain" description="Peptidase M3A/M3B catalytic" evidence="7">
    <location>
        <begin position="184"/>
        <end position="554"/>
    </location>
</feature>
<dbReference type="Gene3D" id="1.10.1370.20">
    <property type="entry name" value="Oligoendopeptidase f, C-terminal domain"/>
    <property type="match status" value="1"/>
</dbReference>
<dbReference type="SUPFAM" id="SSF55486">
    <property type="entry name" value="Metalloproteases ('zincins'), catalytic domain"/>
    <property type="match status" value="1"/>
</dbReference>
<evidence type="ECO:0000256" key="2">
    <source>
        <dbReference type="ARBA" id="ARBA00022723"/>
    </source>
</evidence>
<evidence type="ECO:0000256" key="3">
    <source>
        <dbReference type="ARBA" id="ARBA00022801"/>
    </source>
</evidence>
<dbReference type="InterPro" id="IPR001567">
    <property type="entry name" value="Pept_M3A_M3B_dom"/>
</dbReference>
<dbReference type="AlphaFoldDB" id="A0A5C7E3T8"/>
<dbReference type="NCBIfam" id="TIGR02290">
    <property type="entry name" value="M3_fam_3"/>
    <property type="match status" value="1"/>
</dbReference>
<dbReference type="RefSeq" id="WP_147554962.1">
    <property type="nucleotide sequence ID" value="NZ_VOWJ01000013.1"/>
</dbReference>
<evidence type="ECO:0000259" key="8">
    <source>
        <dbReference type="Pfam" id="PF08439"/>
    </source>
</evidence>
<name>A0A5C7E3T8_9BACT</name>
<evidence type="ECO:0000313" key="9">
    <source>
        <dbReference type="EMBL" id="TXE89327.1"/>
    </source>
</evidence>
<dbReference type="Pfam" id="PF08439">
    <property type="entry name" value="Peptidase_M3_N"/>
    <property type="match status" value="1"/>
</dbReference>
<comment type="caution">
    <text evidence="9">The sequence shown here is derived from an EMBL/GenBank/DDBJ whole genome shotgun (WGS) entry which is preliminary data.</text>
</comment>
<keyword evidence="1 6" id="KW-0645">Protease</keyword>
<keyword evidence="2 6" id="KW-0479">Metal-binding</keyword>
<dbReference type="InterPro" id="IPR013647">
    <property type="entry name" value="OligopepF_N_dom"/>
</dbReference>
<dbReference type="GO" id="GO:0006508">
    <property type="term" value="P:proteolysis"/>
    <property type="evidence" value="ECO:0007669"/>
    <property type="project" value="UniProtKB-KW"/>
</dbReference>
<dbReference type="InterPro" id="IPR045090">
    <property type="entry name" value="Pept_M3A_M3B"/>
</dbReference>
<dbReference type="Proteomes" id="UP000321629">
    <property type="component" value="Unassembled WGS sequence"/>
</dbReference>
<protein>
    <submittedName>
        <fullName evidence="9">M3 family oligoendopeptidase</fullName>
    </submittedName>
</protein>
<dbReference type="CDD" id="cd09610">
    <property type="entry name" value="M3B_PepF"/>
    <property type="match status" value="1"/>
</dbReference>
<evidence type="ECO:0000259" key="7">
    <source>
        <dbReference type="Pfam" id="PF01432"/>
    </source>
</evidence>
<keyword evidence="5 6" id="KW-0482">Metalloprotease</keyword>
<dbReference type="GO" id="GO:0004222">
    <property type="term" value="F:metalloendopeptidase activity"/>
    <property type="evidence" value="ECO:0007669"/>
    <property type="project" value="InterPro"/>
</dbReference>
<proteinExistence type="inferred from homology"/>
<keyword evidence="4 6" id="KW-0862">Zinc</keyword>
<evidence type="ECO:0000256" key="1">
    <source>
        <dbReference type="ARBA" id="ARBA00022670"/>
    </source>
</evidence>
<keyword evidence="3 6" id="KW-0378">Hydrolase</keyword>
<accession>A0A5C7E3T8</accession>
<dbReference type="Gene3D" id="1.20.140.70">
    <property type="entry name" value="Oligopeptidase f, N-terminal domain"/>
    <property type="match status" value="1"/>
</dbReference>
<feature type="domain" description="Oligopeptidase F N-terminal" evidence="8">
    <location>
        <begin position="101"/>
        <end position="167"/>
    </location>
</feature>
<evidence type="ECO:0000256" key="4">
    <source>
        <dbReference type="ARBA" id="ARBA00022833"/>
    </source>
</evidence>
<dbReference type="EMBL" id="VOWJ01000013">
    <property type="protein sequence ID" value="TXE89327.1"/>
    <property type="molecule type" value="Genomic_DNA"/>
</dbReference>
<dbReference type="Pfam" id="PF01432">
    <property type="entry name" value="Peptidase_M3"/>
    <property type="match status" value="1"/>
</dbReference>
<dbReference type="GO" id="GO:0046872">
    <property type="term" value="F:metal ion binding"/>
    <property type="evidence" value="ECO:0007669"/>
    <property type="project" value="UniProtKB-UniRule"/>
</dbReference>
<dbReference type="InterPro" id="IPR011977">
    <property type="entry name" value="Pept_M3B_clade3"/>
</dbReference>
<organism evidence="9 10">
    <name type="scientific">Campylobacter volucris</name>
    <dbReference type="NCBI Taxonomy" id="1031542"/>
    <lineage>
        <taxon>Bacteria</taxon>
        <taxon>Pseudomonadati</taxon>
        <taxon>Campylobacterota</taxon>
        <taxon>Epsilonproteobacteria</taxon>
        <taxon>Campylobacterales</taxon>
        <taxon>Campylobacteraceae</taxon>
        <taxon>Campylobacter</taxon>
    </lineage>
</organism>
<evidence type="ECO:0000256" key="5">
    <source>
        <dbReference type="ARBA" id="ARBA00023049"/>
    </source>
</evidence>
<gene>
    <name evidence="9" type="ORF">FPD38_01120</name>
</gene>
<dbReference type="PANTHER" id="PTHR11804:SF5">
    <property type="entry name" value="OLIGOENDOPEPTIDASE F"/>
    <property type="match status" value="1"/>
</dbReference>
<reference evidence="9 10" key="1">
    <citation type="submission" date="2019-07" db="EMBL/GenBank/DDBJ databases">
        <title>Rapid identification of Enteric Bacteria from Whole Genome Sequences (WGS) using Average Nucleotide Identity (ANI).</title>
        <authorList>
            <person name="Lane C."/>
        </authorList>
    </citation>
    <scope>NUCLEOTIDE SEQUENCE [LARGE SCALE GENOMIC DNA]</scope>
    <source>
        <strain evidence="9 10">2016D-0084</strain>
    </source>
</reference>
<evidence type="ECO:0000256" key="6">
    <source>
        <dbReference type="RuleBase" id="RU003435"/>
    </source>
</evidence>